<name>A0A2V3IRK6_9FLOR</name>
<evidence type="ECO:0000256" key="2">
    <source>
        <dbReference type="ARBA" id="ARBA00022640"/>
    </source>
</evidence>
<evidence type="ECO:0000256" key="1">
    <source>
        <dbReference type="ARBA" id="ARBA00004474"/>
    </source>
</evidence>
<feature type="domain" description="Plastid lipid-associated protein/fibrillin conserved" evidence="3">
    <location>
        <begin position="30"/>
        <end position="115"/>
    </location>
</feature>
<accession>A0A2V3IRK6</accession>
<dbReference type="Proteomes" id="UP000247409">
    <property type="component" value="Unassembled WGS sequence"/>
</dbReference>
<protein>
    <recommendedName>
        <fullName evidence="3">Plastid lipid-associated protein/fibrillin conserved domain-containing protein</fullName>
    </recommendedName>
</protein>
<dbReference type="EMBL" id="NBIV01000082">
    <property type="protein sequence ID" value="PXF44756.1"/>
    <property type="molecule type" value="Genomic_DNA"/>
</dbReference>
<comment type="subcellular location">
    <subcellularLocation>
        <location evidence="1">Plastid</location>
    </subcellularLocation>
</comment>
<gene>
    <name evidence="4" type="ORF">BWQ96_05515</name>
</gene>
<dbReference type="AlphaFoldDB" id="A0A2V3IRK6"/>
<dbReference type="GO" id="GO:0009536">
    <property type="term" value="C:plastid"/>
    <property type="evidence" value="ECO:0007669"/>
    <property type="project" value="UniProtKB-SubCell"/>
</dbReference>
<reference evidence="4 5" key="1">
    <citation type="journal article" date="2018" name="Mol. Biol. Evol.">
        <title>Analysis of the draft genome of the red seaweed Gracilariopsis chorda provides insights into genome size evolution in Rhodophyta.</title>
        <authorList>
            <person name="Lee J."/>
            <person name="Yang E.C."/>
            <person name="Graf L."/>
            <person name="Yang J.H."/>
            <person name="Qiu H."/>
            <person name="Zel Zion U."/>
            <person name="Chan C.X."/>
            <person name="Stephens T.G."/>
            <person name="Weber A.P.M."/>
            <person name="Boo G.H."/>
            <person name="Boo S.M."/>
            <person name="Kim K.M."/>
            <person name="Shin Y."/>
            <person name="Jung M."/>
            <person name="Lee S.J."/>
            <person name="Yim H.S."/>
            <person name="Lee J.H."/>
            <person name="Bhattacharya D."/>
            <person name="Yoon H.S."/>
        </authorList>
    </citation>
    <scope>NUCLEOTIDE SEQUENCE [LARGE SCALE GENOMIC DNA]</scope>
    <source>
        <strain evidence="4 5">SKKU-2015</strain>
        <tissue evidence="4">Whole body</tissue>
    </source>
</reference>
<evidence type="ECO:0000313" key="5">
    <source>
        <dbReference type="Proteomes" id="UP000247409"/>
    </source>
</evidence>
<sequence length="162" mass="18303">MLFVSVPLFLRQPSKSQRIRMCKSNENVQTAKRTLLDAATALNLGRDVVKQPDKLDHVQRLIKNLEAEWKIDKPTNLTLVGRRELVYTTLPDVLAIDRPRWMQCASVFQIIEAGEKKGFITQVFRYAAIRCVISFSFELGFFAVAAKEGAFCGGKVGWIDAL</sequence>
<comment type="caution">
    <text evidence="4">The sequence shown here is derived from an EMBL/GenBank/DDBJ whole genome shotgun (WGS) entry which is preliminary data.</text>
</comment>
<dbReference type="Pfam" id="PF04755">
    <property type="entry name" value="PAP_fibrillin"/>
    <property type="match status" value="1"/>
</dbReference>
<evidence type="ECO:0000259" key="3">
    <source>
        <dbReference type="Pfam" id="PF04755"/>
    </source>
</evidence>
<keyword evidence="2" id="KW-0934">Plastid</keyword>
<keyword evidence="5" id="KW-1185">Reference proteome</keyword>
<dbReference type="InterPro" id="IPR006843">
    <property type="entry name" value="PAP/fibrillin_dom"/>
</dbReference>
<proteinExistence type="predicted"/>
<evidence type="ECO:0000313" key="4">
    <source>
        <dbReference type="EMBL" id="PXF44756.1"/>
    </source>
</evidence>
<organism evidence="4 5">
    <name type="scientific">Gracilariopsis chorda</name>
    <dbReference type="NCBI Taxonomy" id="448386"/>
    <lineage>
        <taxon>Eukaryota</taxon>
        <taxon>Rhodophyta</taxon>
        <taxon>Florideophyceae</taxon>
        <taxon>Rhodymeniophycidae</taxon>
        <taxon>Gracilariales</taxon>
        <taxon>Gracilariaceae</taxon>
        <taxon>Gracilariopsis</taxon>
    </lineage>
</organism>